<organism evidence="1 2">
    <name type="scientific">Favolaschia claudopus</name>
    <dbReference type="NCBI Taxonomy" id="2862362"/>
    <lineage>
        <taxon>Eukaryota</taxon>
        <taxon>Fungi</taxon>
        <taxon>Dikarya</taxon>
        <taxon>Basidiomycota</taxon>
        <taxon>Agaricomycotina</taxon>
        <taxon>Agaricomycetes</taxon>
        <taxon>Agaricomycetidae</taxon>
        <taxon>Agaricales</taxon>
        <taxon>Marasmiineae</taxon>
        <taxon>Mycenaceae</taxon>
        <taxon>Favolaschia</taxon>
    </lineage>
</organism>
<proteinExistence type="predicted"/>
<dbReference type="Proteomes" id="UP001362999">
    <property type="component" value="Unassembled WGS sequence"/>
</dbReference>
<accession>A0AAW0CL14</accession>
<gene>
    <name evidence="1" type="ORF">R3P38DRAFT_2769921</name>
</gene>
<evidence type="ECO:0000313" key="1">
    <source>
        <dbReference type="EMBL" id="KAK7039776.1"/>
    </source>
</evidence>
<protein>
    <submittedName>
        <fullName evidence="1">Uncharacterized protein</fullName>
    </submittedName>
</protein>
<evidence type="ECO:0000313" key="2">
    <source>
        <dbReference type="Proteomes" id="UP001362999"/>
    </source>
</evidence>
<name>A0AAW0CL14_9AGAR</name>
<reference evidence="1 2" key="1">
    <citation type="journal article" date="2024" name="J Genomics">
        <title>Draft genome sequencing and assembly of Favolaschia claudopus CIRM-BRFM 2984 isolated from oak limbs.</title>
        <authorList>
            <person name="Navarro D."/>
            <person name="Drula E."/>
            <person name="Chaduli D."/>
            <person name="Cazenave R."/>
            <person name="Ahrendt S."/>
            <person name="Wang J."/>
            <person name="Lipzen A."/>
            <person name="Daum C."/>
            <person name="Barry K."/>
            <person name="Grigoriev I.V."/>
            <person name="Favel A."/>
            <person name="Rosso M.N."/>
            <person name="Martin F."/>
        </authorList>
    </citation>
    <scope>NUCLEOTIDE SEQUENCE [LARGE SCALE GENOMIC DNA]</scope>
    <source>
        <strain evidence="1 2">CIRM-BRFM 2984</strain>
    </source>
</reference>
<keyword evidence="2" id="KW-1185">Reference proteome</keyword>
<dbReference type="EMBL" id="JAWWNJ010000016">
    <property type="protein sequence ID" value="KAK7039776.1"/>
    <property type="molecule type" value="Genomic_DNA"/>
</dbReference>
<sequence>MSRINGKCGQSQYGLMAESDDGEPPPLCKNACARAAVAQNASLLSRSALAEQSRSCFALEVNGLISARAPLHLSRDQRLRSSRSRKQPTVVLSLGCQRSSSSFAADSPPTSSSASTVSFFKVREGKTWDNGDEAATNAAVHTGLDEWASGVKRERSWERRTVSFPYENHANSAAGAGEMGTRFNVARLGWVECDHTNMGRMPRKYDP</sequence>
<comment type="caution">
    <text evidence="1">The sequence shown here is derived from an EMBL/GenBank/DDBJ whole genome shotgun (WGS) entry which is preliminary data.</text>
</comment>
<dbReference type="AlphaFoldDB" id="A0AAW0CL14"/>